<sequence length="50" mass="5957">MYVFGLIGILSPIFFVLERIYKNTFSNSYKDNIKYINKYLNLLKENAIFS</sequence>
<reference evidence="2" key="1">
    <citation type="submission" date="2015-07" db="EMBL/GenBank/DDBJ databases">
        <title>Draft genome sequence of the purine-degrading Gottschalkia purinilyticum DSM 1384 (formerly Clostridium purinilyticum).</title>
        <authorList>
            <person name="Poehlein A."/>
            <person name="Schiel-Bengelsdorf B."/>
            <person name="Bengelsdorf F.R."/>
            <person name="Daniel R."/>
            <person name="Duerre P."/>
        </authorList>
    </citation>
    <scope>NUCLEOTIDE SEQUENCE [LARGE SCALE GENOMIC DNA]</scope>
    <source>
        <strain evidence="2">DSM 1384</strain>
    </source>
</reference>
<evidence type="ECO:0000313" key="1">
    <source>
        <dbReference type="EMBL" id="KNF08937.1"/>
    </source>
</evidence>
<comment type="caution">
    <text evidence="1">The sequence shown here is derived from an EMBL/GenBank/DDBJ whole genome shotgun (WGS) entry which is preliminary data.</text>
</comment>
<protein>
    <submittedName>
        <fullName evidence="1">Uncharacterized protein</fullName>
    </submittedName>
</protein>
<organism evidence="1 2">
    <name type="scientific">Gottschalkia purinilytica</name>
    <name type="common">Clostridium purinilyticum</name>
    <dbReference type="NCBI Taxonomy" id="1503"/>
    <lineage>
        <taxon>Bacteria</taxon>
        <taxon>Bacillati</taxon>
        <taxon>Bacillota</taxon>
        <taxon>Tissierellia</taxon>
        <taxon>Tissierellales</taxon>
        <taxon>Gottschalkiaceae</taxon>
        <taxon>Gottschalkia</taxon>
    </lineage>
</organism>
<gene>
    <name evidence="1" type="ORF">CLPU_5c02440</name>
</gene>
<dbReference type="AlphaFoldDB" id="A0A0L0WBV0"/>
<keyword evidence="2" id="KW-1185">Reference proteome</keyword>
<dbReference type="EMBL" id="LGSS01000005">
    <property type="protein sequence ID" value="KNF08937.1"/>
    <property type="molecule type" value="Genomic_DNA"/>
</dbReference>
<dbReference type="Proteomes" id="UP000037267">
    <property type="component" value="Unassembled WGS sequence"/>
</dbReference>
<evidence type="ECO:0000313" key="2">
    <source>
        <dbReference type="Proteomes" id="UP000037267"/>
    </source>
</evidence>
<dbReference type="PATRIC" id="fig|1503.3.peg.2772"/>
<proteinExistence type="predicted"/>
<accession>A0A0L0WBV0</accession>
<name>A0A0L0WBV0_GOTPU</name>